<comment type="caution">
    <text evidence="1">The sequence shown here is derived from an EMBL/GenBank/DDBJ whole genome shotgun (WGS) entry which is preliminary data.</text>
</comment>
<evidence type="ECO:0000313" key="1">
    <source>
        <dbReference type="EMBL" id="TRU42015.1"/>
    </source>
</evidence>
<dbReference type="InterPro" id="IPR011335">
    <property type="entry name" value="Restrct_endonuc-II-like"/>
</dbReference>
<gene>
    <name evidence="1" type="ORF">EWV91_20635</name>
</gene>
<dbReference type="Gene3D" id="3.40.1350.10">
    <property type="match status" value="1"/>
</dbReference>
<dbReference type="CDD" id="cd22366">
    <property type="entry name" value="XisH-like"/>
    <property type="match status" value="1"/>
</dbReference>
<reference evidence="1 2" key="1">
    <citation type="submission" date="2019-01" db="EMBL/GenBank/DDBJ databases">
        <title>Coherence of Microcystis species and biogeography revealed through population genomics.</title>
        <authorList>
            <person name="Perez-Carrascal O.M."/>
            <person name="Terrat Y."/>
            <person name="Giani A."/>
            <person name="Fortin N."/>
            <person name="Tromas N."/>
            <person name="Shapiro B.J."/>
        </authorList>
    </citation>
    <scope>NUCLEOTIDE SEQUENCE [LARGE SCALE GENOMIC DNA]</scope>
    <source>
        <strain evidence="1">Ma_QC_Ca_00000000_S207</strain>
    </source>
</reference>
<dbReference type="GO" id="GO:0003676">
    <property type="term" value="F:nucleic acid binding"/>
    <property type="evidence" value="ECO:0007669"/>
    <property type="project" value="InterPro"/>
</dbReference>
<organism evidence="1 2">
    <name type="scientific">Microcystis aeruginosa Ma_QC_Ca_00000000_S207</name>
    <dbReference type="NCBI Taxonomy" id="2486251"/>
    <lineage>
        <taxon>Bacteria</taxon>
        <taxon>Bacillati</taxon>
        <taxon>Cyanobacteriota</taxon>
        <taxon>Cyanophyceae</taxon>
        <taxon>Oscillatoriophycideae</taxon>
        <taxon>Chroococcales</taxon>
        <taxon>Microcystaceae</taxon>
        <taxon>Microcystis</taxon>
    </lineage>
</organism>
<dbReference type="EMBL" id="SFBF01000385">
    <property type="protein sequence ID" value="TRU42015.1"/>
    <property type="molecule type" value="Genomic_DNA"/>
</dbReference>
<proteinExistence type="predicted"/>
<evidence type="ECO:0000313" key="2">
    <source>
        <dbReference type="Proteomes" id="UP000320293"/>
    </source>
</evidence>
<dbReference type="AlphaFoldDB" id="A0A552F5M9"/>
<dbReference type="InterPro" id="IPR014919">
    <property type="entry name" value="XisH"/>
</dbReference>
<accession>A0A552F5M9</accession>
<dbReference type="Proteomes" id="UP000320293">
    <property type="component" value="Unassembled WGS sequence"/>
</dbReference>
<dbReference type="InterPro" id="IPR011856">
    <property type="entry name" value="tRNA_endonuc-like_dom_sf"/>
</dbReference>
<dbReference type="Pfam" id="PF08814">
    <property type="entry name" value="XisH"/>
    <property type="match status" value="1"/>
</dbReference>
<protein>
    <submittedName>
        <fullName evidence="1">Fatty-acid synthase</fullName>
    </submittedName>
</protein>
<name>A0A552F5M9_MICAE</name>
<dbReference type="SUPFAM" id="SSF52980">
    <property type="entry name" value="Restriction endonuclease-like"/>
    <property type="match status" value="1"/>
</dbReference>
<sequence length="138" mass="15840">MPARDSSHEAVKQAIINDGWIITDDPYVISYGDRFLFVDLGANRLIGIRRGDQRIAIEIKQFKGQSQVTDLEQAIGQYLLYKILLNQVDPDRDLYLAISETTYNDIFIEPIGQLAIAEIPLKLFIINIEHQEIIQWIP</sequence>